<dbReference type="AlphaFoldDB" id="A0A4V1WM04"/>
<evidence type="ECO:0000313" key="3">
    <source>
        <dbReference type="Proteomes" id="UP000292402"/>
    </source>
</evidence>
<proteinExistence type="predicted"/>
<feature type="transmembrane region" description="Helical" evidence="1">
    <location>
        <begin position="167"/>
        <end position="186"/>
    </location>
</feature>
<comment type="caution">
    <text evidence="2">The sequence shown here is derived from an EMBL/GenBank/DDBJ whole genome shotgun (WGS) entry which is preliminary data.</text>
</comment>
<feature type="transmembrane region" description="Helical" evidence="1">
    <location>
        <begin position="117"/>
        <end position="138"/>
    </location>
</feature>
<gene>
    <name evidence="2" type="ORF">AA0114_g9094</name>
</gene>
<sequence>MAATTCEVLGNSDMYGLGIRIGFYLQWMSSPAAAWIAPGETSSLRTANAFFVSATFIGLSIETALNHLDVTEIYVILLLAFGAQYSWLIAMLWRVATHFNADWDPTRHMKTPTTSKMFWFLYTIVQIVQIVFQLWFWLYKIPKTDNECARFGFAFVRVRLTSNGFRIFNILLMVVLLVLTVVFFALHFRQLWRQGRLPQLNNAAPMTIAQVRKKRARDRIREKREKVLCIIETGFRVATGAMVILVTELTIAWNKIQGVNDTKSVGQLIPLMIGVGGIGHVLLVAIREAIKGPKPVEGTVQGRSYDEPYNIIRLAMSAQPNRERLSRYFSSASDMTEVE</sequence>
<keyword evidence="1" id="KW-0812">Transmembrane</keyword>
<protein>
    <submittedName>
        <fullName evidence="2">Uncharacterized protein</fullName>
    </submittedName>
</protein>
<feature type="transmembrane region" description="Helical" evidence="1">
    <location>
        <begin position="227"/>
        <end position="253"/>
    </location>
</feature>
<evidence type="ECO:0000256" key="1">
    <source>
        <dbReference type="SAM" id="Phobius"/>
    </source>
</evidence>
<dbReference type="EMBL" id="PDXA01000034">
    <property type="protein sequence ID" value="RYN45391.1"/>
    <property type="molecule type" value="Genomic_DNA"/>
</dbReference>
<name>A0A4V1WM04_9PLEO</name>
<feature type="transmembrane region" description="Helical" evidence="1">
    <location>
        <begin position="265"/>
        <end position="286"/>
    </location>
</feature>
<keyword evidence="1" id="KW-0472">Membrane</keyword>
<organism evidence="2 3">
    <name type="scientific">Alternaria tenuissima</name>
    <dbReference type="NCBI Taxonomy" id="119927"/>
    <lineage>
        <taxon>Eukaryota</taxon>
        <taxon>Fungi</taxon>
        <taxon>Dikarya</taxon>
        <taxon>Ascomycota</taxon>
        <taxon>Pezizomycotina</taxon>
        <taxon>Dothideomycetes</taxon>
        <taxon>Pleosporomycetidae</taxon>
        <taxon>Pleosporales</taxon>
        <taxon>Pleosporineae</taxon>
        <taxon>Pleosporaceae</taxon>
        <taxon>Alternaria</taxon>
        <taxon>Alternaria sect. Alternaria</taxon>
        <taxon>Alternaria alternata complex</taxon>
    </lineage>
</organism>
<dbReference type="Proteomes" id="UP000292402">
    <property type="component" value="Unassembled WGS sequence"/>
</dbReference>
<feature type="transmembrane region" description="Helical" evidence="1">
    <location>
        <begin position="74"/>
        <end position="96"/>
    </location>
</feature>
<evidence type="ECO:0000313" key="2">
    <source>
        <dbReference type="EMBL" id="RYN45391.1"/>
    </source>
</evidence>
<keyword evidence="1" id="KW-1133">Transmembrane helix</keyword>
<accession>A0A4V1WM04</accession>
<reference evidence="3" key="1">
    <citation type="journal article" date="2019" name="bioRxiv">
        <title>Genomics, evolutionary history and diagnostics of the Alternaria alternata species group including apple and Asian pear pathotypes.</title>
        <authorList>
            <person name="Armitage A.D."/>
            <person name="Cockerton H.M."/>
            <person name="Sreenivasaprasad S."/>
            <person name="Woodhall J.W."/>
            <person name="Lane C.R."/>
            <person name="Harrison R.J."/>
            <person name="Clarkson J.P."/>
        </authorList>
    </citation>
    <scope>NUCLEOTIDE SEQUENCE [LARGE SCALE GENOMIC DNA]</scope>
    <source>
        <strain evidence="3">FERA 1082</strain>
    </source>
</reference>